<protein>
    <recommendedName>
        <fullName evidence="5">Lipoprotein</fullName>
    </recommendedName>
</protein>
<feature type="compositionally biased region" description="Low complexity" evidence="1">
    <location>
        <begin position="222"/>
        <end position="243"/>
    </location>
</feature>
<name>A0AAW6HQI0_9MOLU</name>
<evidence type="ECO:0008006" key="5">
    <source>
        <dbReference type="Google" id="ProtNLM"/>
    </source>
</evidence>
<organism evidence="3 4">
    <name type="scientific">Mycoplasma bradburyae</name>
    <dbReference type="NCBI Taxonomy" id="2963128"/>
    <lineage>
        <taxon>Bacteria</taxon>
        <taxon>Bacillati</taxon>
        <taxon>Mycoplasmatota</taxon>
        <taxon>Mollicutes</taxon>
        <taxon>Mycoplasmataceae</taxon>
        <taxon>Mycoplasma</taxon>
    </lineage>
</organism>
<comment type="caution">
    <text evidence="3">The sequence shown here is derived from an EMBL/GenBank/DDBJ whole genome shotgun (WGS) entry which is preliminary data.</text>
</comment>
<dbReference type="PROSITE" id="PS51257">
    <property type="entry name" value="PROKAR_LIPOPROTEIN"/>
    <property type="match status" value="1"/>
</dbReference>
<dbReference type="RefSeq" id="WP_272404034.1">
    <property type="nucleotide sequence ID" value="NZ_JAJHZP010000014.1"/>
</dbReference>
<feature type="compositionally biased region" description="Polar residues" evidence="1">
    <location>
        <begin position="67"/>
        <end position="77"/>
    </location>
</feature>
<dbReference type="AlphaFoldDB" id="A0AAW6HQI0"/>
<sequence length="628" mass="68897">MKRKNILKFISLLGIGSFVSLAAASCKQPVAEKPTKPTEPKNPNNGGNTTPEKSGTDNPVTSPAGGSDTTNPTTPANSKAEVEKFVKTLTPESFKLVKDDGSDQPLNEIEASKVKVENFKLKNTSPAIEGWQLEVKLVSNISSSQDQDNIQIKVEFTKGSDLVVSDPITLSGFKTLSRTIASLLLKDETVMDSSGTNTVAKVLDLGDANWDTLEDLIVARETTSAEVTSPESPSESTPSEVSAKTSIKLVDSGSGNAQPYEETSNEENSISTESDNSSAIGDNSKLSTMLLKNKVDAIDKIKNPQLSIKGNLIFESVTKENDSPKIVFSAKKGEKLKIVGTASEKEVDIPKMIDIQFDKIVLKKIIPSDIKVEVFIGNTTSENNFKDYSDAALVANAGEEVNTLGTVNDNADSRTITVPSKYTKIDENKLGLQIQERKWEFIPTSVSYNGQDKIENYKALVKASFGKTWTTTNVYDYNVYLKRLLSDDYQGDQNSASFNYIKTEVFTRVNKWRNNINKFLEVNPDFNNNLASWYSLSNPGSASNIWDNNKNQDGEGNIINKSVDTSSQDNPNWKSNFFANKNNNFMFIAGIKLSDEDKYVFLPKITFVTFKYQAPSPTTSTMAAASQS</sequence>
<keyword evidence="2" id="KW-0732">Signal</keyword>
<dbReference type="EMBL" id="JAJHZP010000014">
    <property type="protein sequence ID" value="MDC4183546.1"/>
    <property type="molecule type" value="Genomic_DNA"/>
</dbReference>
<evidence type="ECO:0000313" key="4">
    <source>
        <dbReference type="Proteomes" id="UP001216384"/>
    </source>
</evidence>
<dbReference type="Proteomes" id="UP001216384">
    <property type="component" value="Unassembled WGS sequence"/>
</dbReference>
<evidence type="ECO:0000256" key="1">
    <source>
        <dbReference type="SAM" id="MobiDB-lite"/>
    </source>
</evidence>
<proteinExistence type="predicted"/>
<reference evidence="3" key="1">
    <citation type="submission" date="2021-11" db="EMBL/GenBank/DDBJ databases">
        <title>Description of Mycoplasma bradburyaesp. nov.from sea birds: a tribute to a great mycoplasmologist.</title>
        <authorList>
            <person name="Ramirez A.S."/>
            <person name="Poveda C."/>
            <person name="Suarez-Perez A."/>
            <person name="Rosales R.S."/>
            <person name="Dijkman R."/>
            <person name="Feberwee A."/>
            <person name="Spergser J."/>
            <person name="Szostak M.P."/>
            <person name="Ressel L."/>
            <person name="Calabuig P."/>
            <person name="Catania S."/>
            <person name="Gobbo F."/>
            <person name="Timofte D."/>
            <person name="Poveda J.B."/>
        </authorList>
    </citation>
    <scope>NUCLEOTIDE SEQUENCE</scope>
    <source>
        <strain evidence="3">T264</strain>
    </source>
</reference>
<gene>
    <name evidence="3" type="ORF">LNO71_02680</name>
</gene>
<accession>A0AAW6HQI0</accession>
<evidence type="ECO:0000256" key="2">
    <source>
        <dbReference type="SAM" id="SignalP"/>
    </source>
</evidence>
<feature type="chain" id="PRO_5043857293" description="Lipoprotein" evidence="2">
    <location>
        <begin position="23"/>
        <end position="628"/>
    </location>
</feature>
<feature type="region of interest" description="Disordered" evidence="1">
    <location>
        <begin position="222"/>
        <end position="283"/>
    </location>
</feature>
<feature type="compositionally biased region" description="Low complexity" evidence="1">
    <location>
        <begin position="41"/>
        <end position="53"/>
    </location>
</feature>
<feature type="region of interest" description="Disordered" evidence="1">
    <location>
        <begin position="27"/>
        <end position="80"/>
    </location>
</feature>
<evidence type="ECO:0000313" key="3">
    <source>
        <dbReference type="EMBL" id="MDC4183546.1"/>
    </source>
</evidence>
<feature type="compositionally biased region" description="Low complexity" evidence="1">
    <location>
        <begin position="266"/>
        <end position="278"/>
    </location>
</feature>
<feature type="signal peptide" evidence="2">
    <location>
        <begin position="1"/>
        <end position="22"/>
    </location>
</feature>